<dbReference type="EMBL" id="KQ087218">
    <property type="protein sequence ID" value="KLT41456.1"/>
    <property type="molecule type" value="Genomic_DNA"/>
</dbReference>
<dbReference type="GeneID" id="28980680"/>
<dbReference type="OrthoDB" id="9895617at2759"/>
<reference evidence="1 2" key="1">
    <citation type="submission" date="2015-03" db="EMBL/GenBank/DDBJ databases">
        <title>Genomics and transcriptomics of the oil-accumulating basidiomycete yeast T. oleaginosus allow insights into substrate utilization and the diverse evolutionary trajectories of mating systems in fungi.</title>
        <authorList>
            <consortium name="DOE Joint Genome Institute"/>
            <person name="Kourist R."/>
            <person name="Kracht O."/>
            <person name="Bracharz F."/>
            <person name="Lipzen A."/>
            <person name="Nolan M."/>
            <person name="Ohm R."/>
            <person name="Grigoriev I."/>
            <person name="Sun S."/>
            <person name="Heitman J."/>
            <person name="Bruck T."/>
            <person name="Nowrousian M."/>
        </authorList>
    </citation>
    <scope>NUCLEOTIDE SEQUENCE [LARGE SCALE GENOMIC DNA]</scope>
    <source>
        <strain evidence="1 2">IBC0246</strain>
    </source>
</reference>
<accession>A0A0J0XK40</accession>
<organism evidence="1 2">
    <name type="scientific">Cutaneotrichosporon oleaginosum</name>
    <dbReference type="NCBI Taxonomy" id="879819"/>
    <lineage>
        <taxon>Eukaryota</taxon>
        <taxon>Fungi</taxon>
        <taxon>Dikarya</taxon>
        <taxon>Basidiomycota</taxon>
        <taxon>Agaricomycotina</taxon>
        <taxon>Tremellomycetes</taxon>
        <taxon>Trichosporonales</taxon>
        <taxon>Trichosporonaceae</taxon>
        <taxon>Cutaneotrichosporon</taxon>
    </lineage>
</organism>
<dbReference type="PANTHER" id="PTHR37450">
    <property type="entry name" value="CIPC PROTEIN"/>
    <property type="match status" value="1"/>
</dbReference>
<evidence type="ECO:0000313" key="2">
    <source>
        <dbReference type="Proteomes" id="UP000053611"/>
    </source>
</evidence>
<feature type="non-terminal residue" evidence="1">
    <location>
        <position position="96"/>
    </location>
</feature>
<proteinExistence type="predicted"/>
<dbReference type="Proteomes" id="UP000053611">
    <property type="component" value="Unassembled WGS sequence"/>
</dbReference>
<dbReference type="STRING" id="879819.A0A0J0XK40"/>
<name>A0A0J0XK40_9TREE</name>
<dbReference type="InterPro" id="IPR022234">
    <property type="entry name" value="DUF3759"/>
</dbReference>
<dbReference type="Pfam" id="PF12585">
    <property type="entry name" value="DUF3759"/>
    <property type="match status" value="1"/>
</dbReference>
<protein>
    <submittedName>
        <fullName evidence="1">Uncharacterized protein</fullName>
    </submittedName>
</protein>
<dbReference type="PANTHER" id="PTHR37450:SF1">
    <property type="entry name" value="CIPC PROTEIN"/>
    <property type="match status" value="1"/>
</dbReference>
<sequence length="96" mass="10653">MGWFDHDDSDERNAYDAVQNAPREASLGHELLGGAAAFAAMREYQKHQDANGKPQSYEMAKDIMAGLAGIEVDRLAETKGLDEIDRMKAKRAAEER</sequence>
<gene>
    <name evidence="1" type="ORF">CC85DRAFT_234661</name>
</gene>
<evidence type="ECO:0000313" key="1">
    <source>
        <dbReference type="EMBL" id="KLT41456.1"/>
    </source>
</evidence>
<keyword evidence="2" id="KW-1185">Reference proteome</keyword>
<dbReference type="AlphaFoldDB" id="A0A0J0XK40"/>